<sequence>MNLRKLKQLETHISGIDFRGEEYADEVGSIVGAPEPDRPSDIPPVLVFYAIRNIIHPAFIVGQIPDLLNLLTMVDIFRQFANNKSGEVLAWDQYYSKEQDNQEVTLLTAKEVRGLEVYQAQSGHLREQYILLLRNLCLIYIHYLWTAPESCLLAIRLNDFFPGSVDGFQEPSSFLFHEDLSEDERRVFTELKDECSTSMKTILEWESEQEELAREQG</sequence>
<dbReference type="HOGENOM" id="CLU_087382_0_0_1"/>
<proteinExistence type="predicted"/>
<organism evidence="1 2">
    <name type="scientific">Scleroderma citrinum Foug A</name>
    <dbReference type="NCBI Taxonomy" id="1036808"/>
    <lineage>
        <taxon>Eukaryota</taxon>
        <taxon>Fungi</taxon>
        <taxon>Dikarya</taxon>
        <taxon>Basidiomycota</taxon>
        <taxon>Agaricomycotina</taxon>
        <taxon>Agaricomycetes</taxon>
        <taxon>Agaricomycetidae</taxon>
        <taxon>Boletales</taxon>
        <taxon>Sclerodermatineae</taxon>
        <taxon>Sclerodermataceae</taxon>
        <taxon>Scleroderma</taxon>
    </lineage>
</organism>
<dbReference type="STRING" id="1036808.A0A0C3E6R2"/>
<dbReference type="Proteomes" id="UP000053989">
    <property type="component" value="Unassembled WGS sequence"/>
</dbReference>
<reference evidence="2" key="2">
    <citation type="submission" date="2015-01" db="EMBL/GenBank/DDBJ databases">
        <title>Evolutionary Origins and Diversification of the Mycorrhizal Mutualists.</title>
        <authorList>
            <consortium name="DOE Joint Genome Institute"/>
            <consortium name="Mycorrhizal Genomics Consortium"/>
            <person name="Kohler A."/>
            <person name="Kuo A."/>
            <person name="Nagy L.G."/>
            <person name="Floudas D."/>
            <person name="Copeland A."/>
            <person name="Barry K.W."/>
            <person name="Cichocki N."/>
            <person name="Veneault-Fourrey C."/>
            <person name="LaButti K."/>
            <person name="Lindquist E.A."/>
            <person name="Lipzen A."/>
            <person name="Lundell T."/>
            <person name="Morin E."/>
            <person name="Murat C."/>
            <person name="Riley R."/>
            <person name="Ohm R."/>
            <person name="Sun H."/>
            <person name="Tunlid A."/>
            <person name="Henrissat B."/>
            <person name="Grigoriev I.V."/>
            <person name="Hibbett D.S."/>
            <person name="Martin F."/>
        </authorList>
    </citation>
    <scope>NUCLEOTIDE SEQUENCE [LARGE SCALE GENOMIC DNA]</scope>
    <source>
        <strain evidence="2">Foug A</strain>
    </source>
</reference>
<reference evidence="1 2" key="1">
    <citation type="submission" date="2014-04" db="EMBL/GenBank/DDBJ databases">
        <authorList>
            <consortium name="DOE Joint Genome Institute"/>
            <person name="Kuo A."/>
            <person name="Kohler A."/>
            <person name="Nagy L.G."/>
            <person name="Floudas D."/>
            <person name="Copeland A."/>
            <person name="Barry K.W."/>
            <person name="Cichocki N."/>
            <person name="Veneault-Fourrey C."/>
            <person name="LaButti K."/>
            <person name="Lindquist E.A."/>
            <person name="Lipzen A."/>
            <person name="Lundell T."/>
            <person name="Morin E."/>
            <person name="Murat C."/>
            <person name="Sun H."/>
            <person name="Tunlid A."/>
            <person name="Henrissat B."/>
            <person name="Grigoriev I.V."/>
            <person name="Hibbett D.S."/>
            <person name="Martin F."/>
            <person name="Nordberg H.P."/>
            <person name="Cantor M.N."/>
            <person name="Hua S.X."/>
        </authorList>
    </citation>
    <scope>NUCLEOTIDE SEQUENCE [LARGE SCALE GENOMIC DNA]</scope>
    <source>
        <strain evidence="1 2">Foug A</strain>
    </source>
</reference>
<dbReference type="InParanoid" id="A0A0C3E6R2"/>
<gene>
    <name evidence="1" type="ORF">SCLCIDRAFT_956343</name>
</gene>
<evidence type="ECO:0000313" key="1">
    <source>
        <dbReference type="EMBL" id="KIM68490.1"/>
    </source>
</evidence>
<dbReference type="OrthoDB" id="3244206at2759"/>
<dbReference type="EMBL" id="KN822009">
    <property type="protein sequence ID" value="KIM68490.1"/>
    <property type="molecule type" value="Genomic_DNA"/>
</dbReference>
<accession>A0A0C3E6R2</accession>
<keyword evidence="2" id="KW-1185">Reference proteome</keyword>
<protein>
    <submittedName>
        <fullName evidence="1">Uncharacterized protein</fullName>
    </submittedName>
</protein>
<evidence type="ECO:0000313" key="2">
    <source>
        <dbReference type="Proteomes" id="UP000053989"/>
    </source>
</evidence>
<name>A0A0C3E6R2_9AGAM</name>
<dbReference type="AlphaFoldDB" id="A0A0C3E6R2"/>